<organism evidence="2 3">
    <name type="scientific">Grimontia hollisae</name>
    <name type="common">Vibrio hollisae</name>
    <dbReference type="NCBI Taxonomy" id="673"/>
    <lineage>
        <taxon>Bacteria</taxon>
        <taxon>Pseudomonadati</taxon>
        <taxon>Pseudomonadota</taxon>
        <taxon>Gammaproteobacteria</taxon>
        <taxon>Vibrionales</taxon>
        <taxon>Vibrionaceae</taxon>
        <taxon>Grimontia</taxon>
    </lineage>
</organism>
<keyword evidence="1" id="KW-1133">Transmembrane helix</keyword>
<feature type="transmembrane region" description="Helical" evidence="1">
    <location>
        <begin position="43"/>
        <end position="65"/>
    </location>
</feature>
<dbReference type="EMBL" id="UGHD01000002">
    <property type="protein sequence ID" value="STO57731.1"/>
    <property type="molecule type" value="Genomic_DNA"/>
</dbReference>
<reference evidence="2 3" key="1">
    <citation type="submission" date="2018-06" db="EMBL/GenBank/DDBJ databases">
        <authorList>
            <consortium name="Pathogen Informatics"/>
            <person name="Doyle S."/>
        </authorList>
    </citation>
    <scope>NUCLEOTIDE SEQUENCE [LARGE SCALE GENOMIC DNA]</scope>
    <source>
        <strain evidence="2 3">NCTC11645</strain>
    </source>
</reference>
<dbReference type="RefSeq" id="WP_115659871.1">
    <property type="nucleotide sequence ID" value="NZ_UGHD01000002.1"/>
</dbReference>
<sequence length="220" mass="25586">MSWFIDKVKRNPKNSLVVAVAFLVAILFFTFTENYKAAFVGNIIPELVGVAIELVLIMVALDLIVKKQEKEKNKKLEQRAREYLRFIIVNLLKNKSIFERAVKIEPRLKDFENNPRDYEFLSQERELNQAIIEAIQKSLDGLESESVISHIKTHIRLDLPAFHSLTPVIAQVSGKHLKKWGRILYFMTLIDEKDDTIKNMKVILGKIIEFDLETSRLYKI</sequence>
<gene>
    <name evidence="2" type="ORF">NCTC11645_02124</name>
</gene>
<dbReference type="AlphaFoldDB" id="A0A377HN79"/>
<evidence type="ECO:0000256" key="1">
    <source>
        <dbReference type="SAM" id="Phobius"/>
    </source>
</evidence>
<evidence type="ECO:0000313" key="3">
    <source>
        <dbReference type="Proteomes" id="UP000254512"/>
    </source>
</evidence>
<name>A0A377HN79_GRIHO</name>
<keyword evidence="1" id="KW-0812">Transmembrane</keyword>
<accession>A0A377HN79</accession>
<proteinExistence type="predicted"/>
<protein>
    <submittedName>
        <fullName evidence="2">Uncharacterized protein</fullName>
    </submittedName>
</protein>
<keyword evidence="1" id="KW-0472">Membrane</keyword>
<feature type="transmembrane region" description="Helical" evidence="1">
    <location>
        <begin position="12"/>
        <end position="31"/>
    </location>
</feature>
<evidence type="ECO:0000313" key="2">
    <source>
        <dbReference type="EMBL" id="STO57731.1"/>
    </source>
</evidence>
<dbReference type="Proteomes" id="UP000254512">
    <property type="component" value="Unassembled WGS sequence"/>
</dbReference>